<dbReference type="SUPFAM" id="SSF56219">
    <property type="entry name" value="DNase I-like"/>
    <property type="match status" value="1"/>
</dbReference>
<dbReference type="GO" id="GO:0003824">
    <property type="term" value="F:catalytic activity"/>
    <property type="evidence" value="ECO:0007669"/>
    <property type="project" value="InterPro"/>
</dbReference>
<sequence length="180" mass="20644">MGMDSKSQALMDLISQNRPSVVFLRETKIDNLDDFRHLSRTLQGLGFDHSKEVLSDGRFGGLGLFWKEGIKMCIRPSSHRFIDAELKGDPGDPIWKLTGFYGHPTMNLRYLSWQAIKELSDEDLLPWVIVGDFNEILHADEKKDGSRRSESQMRGFRDVVGYTDLVDLGYIGSRFTWSNR</sequence>
<evidence type="ECO:0000259" key="1">
    <source>
        <dbReference type="Pfam" id="PF03372"/>
    </source>
</evidence>
<proteinExistence type="predicted"/>
<dbReference type="PANTHER" id="PTHR35218">
    <property type="entry name" value="RNASE H DOMAIN-CONTAINING PROTEIN"/>
    <property type="match status" value="1"/>
</dbReference>
<reference evidence="2 3" key="1">
    <citation type="journal article" date="2023" name="G3 (Bethesda)">
        <title>A chromosome-length genome assembly and annotation of blackberry (Rubus argutus, cv. 'Hillquist').</title>
        <authorList>
            <person name="Bruna T."/>
            <person name="Aryal R."/>
            <person name="Dudchenko O."/>
            <person name="Sargent D.J."/>
            <person name="Mead D."/>
            <person name="Buti M."/>
            <person name="Cavallini A."/>
            <person name="Hytonen T."/>
            <person name="Andres J."/>
            <person name="Pham M."/>
            <person name="Weisz D."/>
            <person name="Mascagni F."/>
            <person name="Usai G."/>
            <person name="Natali L."/>
            <person name="Bassil N."/>
            <person name="Fernandez G.E."/>
            <person name="Lomsadze A."/>
            <person name="Armour M."/>
            <person name="Olukolu B."/>
            <person name="Poorten T."/>
            <person name="Britton C."/>
            <person name="Davik J."/>
            <person name="Ashrafi H."/>
            <person name="Aiden E.L."/>
            <person name="Borodovsky M."/>
            <person name="Worthington M."/>
        </authorList>
    </citation>
    <scope>NUCLEOTIDE SEQUENCE [LARGE SCALE GENOMIC DNA]</scope>
    <source>
        <strain evidence="2">PI 553951</strain>
    </source>
</reference>
<dbReference type="Pfam" id="PF03372">
    <property type="entry name" value="Exo_endo_phos"/>
    <property type="match status" value="1"/>
</dbReference>
<name>A0AAW1YQB7_RUBAR</name>
<feature type="domain" description="Endonuclease/exonuclease/phosphatase" evidence="1">
    <location>
        <begin position="3"/>
        <end position="163"/>
    </location>
</feature>
<evidence type="ECO:0000313" key="2">
    <source>
        <dbReference type="EMBL" id="KAK9950769.1"/>
    </source>
</evidence>
<dbReference type="InterPro" id="IPR005135">
    <property type="entry name" value="Endo/exonuclease/phosphatase"/>
</dbReference>
<dbReference type="AlphaFoldDB" id="A0AAW1YQB7"/>
<accession>A0AAW1YQB7</accession>
<protein>
    <recommendedName>
        <fullName evidence="1">Endonuclease/exonuclease/phosphatase domain-containing protein</fullName>
    </recommendedName>
</protein>
<dbReference type="PANTHER" id="PTHR35218:SF9">
    <property type="entry name" value="ENDONUCLEASE_EXONUCLEASE_PHOSPHATASE DOMAIN-CONTAINING PROTEIN"/>
    <property type="match status" value="1"/>
</dbReference>
<dbReference type="InterPro" id="IPR036691">
    <property type="entry name" value="Endo/exonu/phosph_ase_sf"/>
</dbReference>
<evidence type="ECO:0000313" key="3">
    <source>
        <dbReference type="Proteomes" id="UP001457282"/>
    </source>
</evidence>
<keyword evidence="3" id="KW-1185">Reference proteome</keyword>
<organism evidence="2 3">
    <name type="scientific">Rubus argutus</name>
    <name type="common">Southern blackberry</name>
    <dbReference type="NCBI Taxonomy" id="59490"/>
    <lineage>
        <taxon>Eukaryota</taxon>
        <taxon>Viridiplantae</taxon>
        <taxon>Streptophyta</taxon>
        <taxon>Embryophyta</taxon>
        <taxon>Tracheophyta</taxon>
        <taxon>Spermatophyta</taxon>
        <taxon>Magnoliopsida</taxon>
        <taxon>eudicotyledons</taxon>
        <taxon>Gunneridae</taxon>
        <taxon>Pentapetalae</taxon>
        <taxon>rosids</taxon>
        <taxon>fabids</taxon>
        <taxon>Rosales</taxon>
        <taxon>Rosaceae</taxon>
        <taxon>Rosoideae</taxon>
        <taxon>Rosoideae incertae sedis</taxon>
        <taxon>Rubus</taxon>
    </lineage>
</organism>
<dbReference type="Gene3D" id="3.60.10.10">
    <property type="entry name" value="Endonuclease/exonuclease/phosphatase"/>
    <property type="match status" value="1"/>
</dbReference>
<gene>
    <name evidence="2" type="ORF">M0R45_006238</name>
</gene>
<comment type="caution">
    <text evidence="2">The sequence shown here is derived from an EMBL/GenBank/DDBJ whole genome shotgun (WGS) entry which is preliminary data.</text>
</comment>
<dbReference type="EMBL" id="JBEDUW010000001">
    <property type="protein sequence ID" value="KAK9950769.1"/>
    <property type="molecule type" value="Genomic_DNA"/>
</dbReference>
<dbReference type="Proteomes" id="UP001457282">
    <property type="component" value="Unassembled WGS sequence"/>
</dbReference>